<reference evidence="1" key="1">
    <citation type="journal article" date="2014" name="Int. J. Syst. Evol. Microbiol.">
        <title>Complete genome sequence of Corynebacterium casei LMG S-19264T (=DSM 44701T), isolated from a smear-ripened cheese.</title>
        <authorList>
            <consortium name="US DOE Joint Genome Institute (JGI-PGF)"/>
            <person name="Walter F."/>
            <person name="Albersmeier A."/>
            <person name="Kalinowski J."/>
            <person name="Ruckert C."/>
        </authorList>
    </citation>
    <scope>NUCLEOTIDE SEQUENCE</scope>
    <source>
        <strain evidence="1">CGMCC 1.15448</strain>
    </source>
</reference>
<name>A0A8J2U8H0_9BACT</name>
<gene>
    <name evidence="1" type="ORF">GCM10011511_05770</name>
</gene>
<reference evidence="1" key="2">
    <citation type="submission" date="2020-09" db="EMBL/GenBank/DDBJ databases">
        <authorList>
            <person name="Sun Q."/>
            <person name="Zhou Y."/>
        </authorList>
    </citation>
    <scope>NUCLEOTIDE SEQUENCE</scope>
    <source>
        <strain evidence="1">CGMCC 1.15448</strain>
    </source>
</reference>
<comment type="caution">
    <text evidence="1">The sequence shown here is derived from an EMBL/GenBank/DDBJ whole genome shotgun (WGS) entry which is preliminary data.</text>
</comment>
<keyword evidence="2" id="KW-1185">Reference proteome</keyword>
<evidence type="ECO:0000313" key="2">
    <source>
        <dbReference type="Proteomes" id="UP000607559"/>
    </source>
</evidence>
<dbReference type="AlphaFoldDB" id="A0A8J2U8H0"/>
<evidence type="ECO:0000313" key="1">
    <source>
        <dbReference type="EMBL" id="GGA85599.1"/>
    </source>
</evidence>
<dbReference type="Proteomes" id="UP000607559">
    <property type="component" value="Unassembled WGS sequence"/>
</dbReference>
<protein>
    <submittedName>
        <fullName evidence="1">Uncharacterized protein</fullName>
    </submittedName>
</protein>
<organism evidence="1 2">
    <name type="scientific">Puia dinghuensis</name>
    <dbReference type="NCBI Taxonomy" id="1792502"/>
    <lineage>
        <taxon>Bacteria</taxon>
        <taxon>Pseudomonadati</taxon>
        <taxon>Bacteroidota</taxon>
        <taxon>Chitinophagia</taxon>
        <taxon>Chitinophagales</taxon>
        <taxon>Chitinophagaceae</taxon>
        <taxon>Puia</taxon>
    </lineage>
</organism>
<proteinExistence type="predicted"/>
<sequence>MQQPMEPIIQHLFQVSSLGDISRQRLEAFVEEYPSFGIGHYLLSRKLKAEGSERYAAVTQTTSLYFTNPFWLQWQLENEIGETASLPAGDDLAEALSGASEEGFTTEEEDHMTAGEGEAIEGGPVHVEAEENNGPSAAELLLLSIEEAKNLRETLHKINHDFDPDTAVAGEIVPEAPGEEDAAPVITEAPIRDEEPPFVLDESEEPAATAPVAEANGTAGFSQAEPVAEPAAVFEPYHTIDYFASQGIRLTPDENPTDVLGKQVKSFTDWLKSMRRLPQKDREVVPDRVAEQAVQTIAAHSIEGKEVVTETMAEVLAKQGMREKARVVYEKLSLLNPDKRAYFAAKIEQLNIP</sequence>
<accession>A0A8J2U8H0</accession>
<dbReference type="EMBL" id="BMJC01000001">
    <property type="protein sequence ID" value="GGA85599.1"/>
    <property type="molecule type" value="Genomic_DNA"/>
</dbReference>